<accession>A0A0A9GXR5</accession>
<dbReference type="AlphaFoldDB" id="A0A0A9GXR5"/>
<organism evidence="1">
    <name type="scientific">Arundo donax</name>
    <name type="common">Giant reed</name>
    <name type="synonym">Donax arundinaceus</name>
    <dbReference type="NCBI Taxonomy" id="35708"/>
    <lineage>
        <taxon>Eukaryota</taxon>
        <taxon>Viridiplantae</taxon>
        <taxon>Streptophyta</taxon>
        <taxon>Embryophyta</taxon>
        <taxon>Tracheophyta</taxon>
        <taxon>Spermatophyta</taxon>
        <taxon>Magnoliopsida</taxon>
        <taxon>Liliopsida</taxon>
        <taxon>Poales</taxon>
        <taxon>Poaceae</taxon>
        <taxon>PACMAD clade</taxon>
        <taxon>Arundinoideae</taxon>
        <taxon>Arundineae</taxon>
        <taxon>Arundo</taxon>
    </lineage>
</organism>
<evidence type="ECO:0000313" key="1">
    <source>
        <dbReference type="EMBL" id="JAE29312.1"/>
    </source>
</evidence>
<dbReference type="EMBL" id="GBRH01168584">
    <property type="protein sequence ID" value="JAE29312.1"/>
    <property type="molecule type" value="Transcribed_RNA"/>
</dbReference>
<protein>
    <submittedName>
        <fullName evidence="1">Uncharacterized protein</fullName>
    </submittedName>
</protein>
<reference evidence="1" key="2">
    <citation type="journal article" date="2015" name="Data Brief">
        <title>Shoot transcriptome of the giant reed, Arundo donax.</title>
        <authorList>
            <person name="Barrero R.A."/>
            <person name="Guerrero F.D."/>
            <person name="Moolhuijzen P."/>
            <person name="Goolsby J.A."/>
            <person name="Tidwell J."/>
            <person name="Bellgard S.E."/>
            <person name="Bellgard M.I."/>
        </authorList>
    </citation>
    <scope>NUCLEOTIDE SEQUENCE</scope>
    <source>
        <tissue evidence="1">Shoot tissue taken approximately 20 cm above the soil surface</tissue>
    </source>
</reference>
<name>A0A0A9GXR5_ARUDO</name>
<proteinExistence type="predicted"/>
<reference evidence="1" key="1">
    <citation type="submission" date="2014-09" db="EMBL/GenBank/DDBJ databases">
        <authorList>
            <person name="Magalhaes I.L.F."/>
            <person name="Oliveira U."/>
            <person name="Santos F.R."/>
            <person name="Vidigal T.H.D.A."/>
            <person name="Brescovit A.D."/>
            <person name="Santos A.J."/>
        </authorList>
    </citation>
    <scope>NUCLEOTIDE SEQUENCE</scope>
    <source>
        <tissue evidence="1">Shoot tissue taken approximately 20 cm above the soil surface</tissue>
    </source>
</reference>
<sequence length="78" mass="8598">MLLPLCPCHVIVQPPHWLPKLSAWLPATRILPAFFGRGSNGVYEDFPFFSSTKDFLTASRASSRCSCFPSSPKRLGSA</sequence>